<feature type="compositionally biased region" description="Basic and acidic residues" evidence="1">
    <location>
        <begin position="56"/>
        <end position="71"/>
    </location>
</feature>
<evidence type="ECO:0000313" key="3">
    <source>
        <dbReference type="Proteomes" id="UP000789706"/>
    </source>
</evidence>
<accession>A0A9N8YVW6</accession>
<sequence>MKKAIKKRIKSLPTSLYKDKKHKNKSRSPGDEKESSSTSNRSSSDSNSSASVNEKSTIKSSEESNDEHTNGVDESFDEPISPEDKSDTGDKENEAPAETTWPQKSETSAETSRSQENETPTETSWPQESEINAKDVPLPTFKFQESKINPYNETTTYDFRLREVKKPTSIKQSQSSELVYPELSIAKLGIIDLAIYWFGWYSEDFFIRTADKIKIVDGITGLPVSDWFFWLFSLKSWLNIHD</sequence>
<dbReference type="OrthoDB" id="2395020at2759"/>
<dbReference type="EMBL" id="CAJVPK010000118">
    <property type="protein sequence ID" value="CAG8452890.1"/>
    <property type="molecule type" value="Genomic_DNA"/>
</dbReference>
<keyword evidence="3" id="KW-1185">Reference proteome</keyword>
<feature type="region of interest" description="Disordered" evidence="1">
    <location>
        <begin position="1"/>
        <end position="131"/>
    </location>
</feature>
<name>A0A9N8YVW6_9GLOM</name>
<reference evidence="2" key="1">
    <citation type="submission" date="2021-06" db="EMBL/GenBank/DDBJ databases">
        <authorList>
            <person name="Kallberg Y."/>
            <person name="Tangrot J."/>
            <person name="Rosling A."/>
        </authorList>
    </citation>
    <scope>NUCLEOTIDE SEQUENCE</scope>
    <source>
        <strain evidence="2">AZ414A</strain>
    </source>
</reference>
<dbReference type="Proteomes" id="UP000789706">
    <property type="component" value="Unassembled WGS sequence"/>
</dbReference>
<proteinExistence type="predicted"/>
<feature type="compositionally biased region" description="Basic and acidic residues" evidence="1">
    <location>
        <begin position="82"/>
        <end position="94"/>
    </location>
</feature>
<dbReference type="AlphaFoldDB" id="A0A9N8YVW6"/>
<feature type="compositionally biased region" description="Basic residues" evidence="1">
    <location>
        <begin position="1"/>
        <end position="10"/>
    </location>
</feature>
<feature type="compositionally biased region" description="Polar residues" evidence="1">
    <location>
        <begin position="100"/>
        <end position="130"/>
    </location>
</feature>
<feature type="compositionally biased region" description="Low complexity" evidence="1">
    <location>
        <begin position="36"/>
        <end position="55"/>
    </location>
</feature>
<evidence type="ECO:0000313" key="2">
    <source>
        <dbReference type="EMBL" id="CAG8452890.1"/>
    </source>
</evidence>
<protein>
    <submittedName>
        <fullName evidence="2">6639_t:CDS:1</fullName>
    </submittedName>
</protein>
<evidence type="ECO:0000256" key="1">
    <source>
        <dbReference type="SAM" id="MobiDB-lite"/>
    </source>
</evidence>
<gene>
    <name evidence="2" type="ORF">DEBURN_LOCUS2244</name>
</gene>
<comment type="caution">
    <text evidence="2">The sequence shown here is derived from an EMBL/GenBank/DDBJ whole genome shotgun (WGS) entry which is preliminary data.</text>
</comment>
<organism evidence="2 3">
    <name type="scientific">Diversispora eburnea</name>
    <dbReference type="NCBI Taxonomy" id="1213867"/>
    <lineage>
        <taxon>Eukaryota</taxon>
        <taxon>Fungi</taxon>
        <taxon>Fungi incertae sedis</taxon>
        <taxon>Mucoromycota</taxon>
        <taxon>Glomeromycotina</taxon>
        <taxon>Glomeromycetes</taxon>
        <taxon>Diversisporales</taxon>
        <taxon>Diversisporaceae</taxon>
        <taxon>Diversispora</taxon>
    </lineage>
</organism>